<accession>A0ACB9K868</accession>
<reference evidence="2" key="1">
    <citation type="journal article" date="2022" name="Mol. Ecol. Resour.">
        <title>The genomes of chicory, endive, great burdock and yacon provide insights into Asteraceae palaeo-polyploidization history and plant inulin production.</title>
        <authorList>
            <person name="Fan W."/>
            <person name="Wang S."/>
            <person name="Wang H."/>
            <person name="Wang A."/>
            <person name="Jiang F."/>
            <person name="Liu H."/>
            <person name="Zhao H."/>
            <person name="Xu D."/>
            <person name="Zhang Y."/>
        </authorList>
    </citation>
    <scope>NUCLEOTIDE SEQUENCE [LARGE SCALE GENOMIC DNA]</scope>
    <source>
        <strain evidence="2">cv. Yunnan</strain>
    </source>
</reference>
<name>A0ACB9K868_9ASTR</name>
<protein>
    <submittedName>
        <fullName evidence="1">Uncharacterized protein</fullName>
    </submittedName>
</protein>
<dbReference type="EMBL" id="CM042018">
    <property type="protein sequence ID" value="KAI3828395.1"/>
    <property type="molecule type" value="Genomic_DNA"/>
</dbReference>
<proteinExistence type="predicted"/>
<evidence type="ECO:0000313" key="1">
    <source>
        <dbReference type="EMBL" id="KAI3828395.1"/>
    </source>
</evidence>
<evidence type="ECO:0000313" key="2">
    <source>
        <dbReference type="Proteomes" id="UP001056120"/>
    </source>
</evidence>
<dbReference type="Proteomes" id="UP001056120">
    <property type="component" value="Linkage Group LG01"/>
</dbReference>
<gene>
    <name evidence="1" type="ORF">L1987_02496</name>
</gene>
<comment type="caution">
    <text evidence="1">The sequence shown here is derived from an EMBL/GenBank/DDBJ whole genome shotgun (WGS) entry which is preliminary data.</text>
</comment>
<sequence length="441" mass="48686">MILMAFCWEIEGATVTCDLQYGFLPCTNGLWGRLFLIVVYQYLMSVGQGWLSNGSDKFFNLVGPGIFGASLFHILGNFPMLYIVLESRLSSDDTGASSMAEMGMSVLAGSAVMSLTLIWPSVIVFGSYDLTDDDETNLPQLPDEELSSLTKLTAYGLTTDSETSYTARLMLVSMIPFLILQLPQIINSPSTRRDLSVHSLYKELDKNHDGKVTSAEFKTLLIGIQVQADGELSQDLVDRIMDQLDITGDESIQEVEFVRNADEEQQEALIPKDPNVDAQSSVWEYLEASALILIGIVVTVLIVRPLITNIVNFATDAHVPSFLIPYFVIPCAIGIPRLLSTIASASQKTHRAASLTLSQIYSGLFMSNMSSLSTFLLTVYIKDVAWDVSAEVLVVLVICVVMGTFTSTRTVFPLWTGFVGYLFYPISILMLYLLTVVWGWS</sequence>
<reference evidence="1 2" key="2">
    <citation type="journal article" date="2022" name="Mol. Ecol. Resour.">
        <title>The genomes of chicory, endive, great burdock and yacon provide insights into Asteraceae paleo-polyploidization history and plant inulin production.</title>
        <authorList>
            <person name="Fan W."/>
            <person name="Wang S."/>
            <person name="Wang H."/>
            <person name="Wang A."/>
            <person name="Jiang F."/>
            <person name="Liu H."/>
            <person name="Zhao H."/>
            <person name="Xu D."/>
            <person name="Zhang Y."/>
        </authorList>
    </citation>
    <scope>NUCLEOTIDE SEQUENCE [LARGE SCALE GENOMIC DNA]</scope>
    <source>
        <strain evidence="2">cv. Yunnan</strain>
        <tissue evidence="1">Leaves</tissue>
    </source>
</reference>
<organism evidence="1 2">
    <name type="scientific">Smallanthus sonchifolius</name>
    <dbReference type="NCBI Taxonomy" id="185202"/>
    <lineage>
        <taxon>Eukaryota</taxon>
        <taxon>Viridiplantae</taxon>
        <taxon>Streptophyta</taxon>
        <taxon>Embryophyta</taxon>
        <taxon>Tracheophyta</taxon>
        <taxon>Spermatophyta</taxon>
        <taxon>Magnoliopsida</taxon>
        <taxon>eudicotyledons</taxon>
        <taxon>Gunneridae</taxon>
        <taxon>Pentapetalae</taxon>
        <taxon>asterids</taxon>
        <taxon>campanulids</taxon>
        <taxon>Asterales</taxon>
        <taxon>Asteraceae</taxon>
        <taxon>Asteroideae</taxon>
        <taxon>Heliantheae alliance</taxon>
        <taxon>Millerieae</taxon>
        <taxon>Smallanthus</taxon>
    </lineage>
</organism>
<keyword evidence="2" id="KW-1185">Reference proteome</keyword>